<dbReference type="SMART" id="SM00507">
    <property type="entry name" value="HNHc"/>
    <property type="match status" value="1"/>
</dbReference>
<dbReference type="CDD" id="cd00085">
    <property type="entry name" value="HNHc"/>
    <property type="match status" value="1"/>
</dbReference>
<dbReference type="AlphaFoldDB" id="A0A5B7WP56"/>
<dbReference type="Proteomes" id="UP000307000">
    <property type="component" value="Chromosome"/>
</dbReference>
<organism evidence="2 3">
    <name type="scientific">Glutamicibacter creatinolyticus</name>
    <dbReference type="NCBI Taxonomy" id="162496"/>
    <lineage>
        <taxon>Bacteria</taxon>
        <taxon>Bacillati</taxon>
        <taxon>Actinomycetota</taxon>
        <taxon>Actinomycetes</taxon>
        <taxon>Micrococcales</taxon>
        <taxon>Micrococcaceae</taxon>
        <taxon>Glutamicibacter</taxon>
    </lineage>
</organism>
<evidence type="ECO:0000259" key="1">
    <source>
        <dbReference type="SMART" id="SM00507"/>
    </source>
</evidence>
<evidence type="ECO:0000313" key="3">
    <source>
        <dbReference type="Proteomes" id="UP000307000"/>
    </source>
</evidence>
<sequence length="480" mass="54661">MDQQEHSHRRKAERKIRQQMPEGCLHDEVAELIEQLTRRVDILLRAGERGDCAEALRQLESAKASYCAMQAKLAYRLEKDTILDAEDRCINIDQFERGAAASVAMARRQSQQGARSYLQACRMLVEDLPNLCASFERGHLSERQILAITGPLTDVNARRRREFDELFAREPEMFQDLGTKRCRDAVERFTMRHESIEKADRIGKAAEERHVIFTRGKDCVWLRAKLPLEEGVGLETSLKRRARRERAAGDKRSMAQLMTDLLTRQSITGNAAKLPVFVDVKLIMTDRTLLLGDREPAYLCGYGFVPAQYARSLVTEMDTRLYDAKWNEDTEELSDRIGVFPELQRLFTAPGTGELIAMDSKARAVPENLKDFLQIRDVRCRTPYCDNDAAEFDHITPWRAGGLTNVHNTNYRCRWCNQAKETPGWHERVVREDPHTIRITTPDGAVYQSLAPPPTTVYRNPSPSLIAQACWLPAATDAAA</sequence>
<proteinExistence type="predicted"/>
<dbReference type="InterPro" id="IPR002711">
    <property type="entry name" value="HNH"/>
</dbReference>
<protein>
    <recommendedName>
        <fullName evidence="1">HNH nuclease domain-containing protein</fullName>
    </recommendedName>
</protein>
<keyword evidence="3" id="KW-1185">Reference proteome</keyword>
<reference evidence="2 3" key="1">
    <citation type="submission" date="2018-12" db="EMBL/GenBank/DDBJ databases">
        <title>Complete Genome Sequence of Glutamicibacter creatinolyticus strain LGCM259,isolated from an abscess of a 12-year-old mare in Italy.</title>
        <authorList>
            <person name="Santos R.G."/>
            <person name="Silva A.L."/>
            <person name="Seyffert N."/>
            <person name="Castro T.L.P."/>
            <person name="Attili A.R."/>
            <person name="Rifici C."/>
            <person name="Mazzullo G."/>
            <person name="Brenig B."/>
            <person name="Venanzi F."/>
            <person name="Azevedo V."/>
        </authorList>
    </citation>
    <scope>NUCLEOTIDE SEQUENCE [LARGE SCALE GENOMIC DNA]</scope>
    <source>
        <strain evidence="2 3">LGCM 259</strain>
    </source>
</reference>
<dbReference type="Gene3D" id="1.10.30.50">
    <property type="match status" value="1"/>
</dbReference>
<dbReference type="KEGG" id="gcr:GcLGCM259_0068"/>
<accession>A0A5B7WP56</accession>
<dbReference type="InterPro" id="IPR003615">
    <property type="entry name" value="HNH_nuc"/>
</dbReference>
<dbReference type="EMBL" id="CP034412">
    <property type="protein sequence ID" value="QCY45861.1"/>
    <property type="molecule type" value="Genomic_DNA"/>
</dbReference>
<dbReference type="GO" id="GO:0004519">
    <property type="term" value="F:endonuclease activity"/>
    <property type="evidence" value="ECO:0007669"/>
    <property type="project" value="InterPro"/>
</dbReference>
<dbReference type="GO" id="GO:0003676">
    <property type="term" value="F:nucleic acid binding"/>
    <property type="evidence" value="ECO:0007669"/>
    <property type="project" value="InterPro"/>
</dbReference>
<dbReference type="Pfam" id="PF01844">
    <property type="entry name" value="HNH"/>
    <property type="match status" value="1"/>
</dbReference>
<dbReference type="RefSeq" id="WP_138925404.1">
    <property type="nucleotide sequence ID" value="NZ_CP034412.1"/>
</dbReference>
<dbReference type="GO" id="GO:0008270">
    <property type="term" value="F:zinc ion binding"/>
    <property type="evidence" value="ECO:0007669"/>
    <property type="project" value="InterPro"/>
</dbReference>
<name>A0A5B7WP56_9MICC</name>
<evidence type="ECO:0000313" key="2">
    <source>
        <dbReference type="EMBL" id="QCY45861.1"/>
    </source>
</evidence>
<gene>
    <name evidence="2" type="ORF">GcLGCM259_0068</name>
</gene>
<feature type="domain" description="HNH nuclease" evidence="1">
    <location>
        <begin position="368"/>
        <end position="418"/>
    </location>
</feature>